<dbReference type="Pfam" id="PF03188">
    <property type="entry name" value="Cytochrom_B561"/>
    <property type="match status" value="1"/>
</dbReference>
<keyword evidence="4" id="KW-0249">Electron transport</keyword>
<dbReference type="SMART" id="SM00664">
    <property type="entry name" value="DoH"/>
    <property type="match status" value="1"/>
</dbReference>
<proteinExistence type="predicted"/>
<evidence type="ECO:0000256" key="5">
    <source>
        <dbReference type="ARBA" id="ARBA00022989"/>
    </source>
</evidence>
<evidence type="ECO:0008006" key="14">
    <source>
        <dbReference type="Google" id="ProtNLM"/>
    </source>
</evidence>
<feature type="transmembrane region" description="Helical" evidence="8">
    <location>
        <begin position="254"/>
        <end position="276"/>
    </location>
</feature>
<dbReference type="PROSITE" id="PS50939">
    <property type="entry name" value="CYTOCHROME_B561"/>
    <property type="match status" value="1"/>
</dbReference>
<dbReference type="Gene3D" id="1.20.120.1770">
    <property type="match status" value="1"/>
</dbReference>
<dbReference type="GO" id="GO:0016020">
    <property type="term" value="C:membrane"/>
    <property type="evidence" value="ECO:0007669"/>
    <property type="project" value="UniProtKB-SubCell"/>
</dbReference>
<evidence type="ECO:0000259" key="11">
    <source>
        <dbReference type="PROSITE" id="PS50939"/>
    </source>
</evidence>
<dbReference type="PANTHER" id="PTHR47797">
    <property type="entry name" value="DEHYDROGENASE, PUTATIVE (AFU_ORTHOLOGUE AFUA_8G05805)-RELATED"/>
    <property type="match status" value="1"/>
</dbReference>
<dbReference type="CDD" id="cd09630">
    <property type="entry name" value="CDH_like_cytochrome"/>
    <property type="match status" value="1"/>
</dbReference>
<dbReference type="Pfam" id="PF16010">
    <property type="entry name" value="CDH-cyt"/>
    <property type="match status" value="1"/>
</dbReference>
<dbReference type="EMBL" id="JAOTPV010000001">
    <property type="protein sequence ID" value="KAJ4490922.1"/>
    <property type="molecule type" value="Genomic_DNA"/>
</dbReference>
<feature type="transmembrane region" description="Helical" evidence="8">
    <location>
        <begin position="296"/>
        <end position="317"/>
    </location>
</feature>
<dbReference type="InterPro" id="IPR005018">
    <property type="entry name" value="DOMON_domain"/>
</dbReference>
<evidence type="ECO:0000256" key="9">
    <source>
        <dbReference type="SAM" id="SignalP"/>
    </source>
</evidence>
<protein>
    <recommendedName>
        <fullName evidence="14">CBD9-like protein</fullName>
    </recommendedName>
</protein>
<keyword evidence="5 8" id="KW-1133">Transmembrane helix</keyword>
<organism evidence="12 13">
    <name type="scientific">Lentinula aciculospora</name>
    <dbReference type="NCBI Taxonomy" id="153920"/>
    <lineage>
        <taxon>Eukaryota</taxon>
        <taxon>Fungi</taxon>
        <taxon>Dikarya</taxon>
        <taxon>Basidiomycota</taxon>
        <taxon>Agaricomycotina</taxon>
        <taxon>Agaricomycetes</taxon>
        <taxon>Agaricomycetidae</taxon>
        <taxon>Agaricales</taxon>
        <taxon>Marasmiineae</taxon>
        <taxon>Omphalotaceae</taxon>
        <taxon>Lentinula</taxon>
    </lineage>
</organism>
<feature type="transmembrane region" description="Helical" evidence="8">
    <location>
        <begin position="221"/>
        <end position="242"/>
    </location>
</feature>
<feature type="signal peptide" evidence="9">
    <location>
        <begin position="1"/>
        <end position="20"/>
    </location>
</feature>
<evidence type="ECO:0000313" key="13">
    <source>
        <dbReference type="Proteomes" id="UP001150266"/>
    </source>
</evidence>
<feature type="domain" description="Cytochrome b561" evidence="11">
    <location>
        <begin position="187"/>
        <end position="390"/>
    </location>
</feature>
<dbReference type="CDD" id="cd08760">
    <property type="entry name" value="Cyt_b561_FRRS1_like"/>
    <property type="match status" value="1"/>
</dbReference>
<accession>A0A9W9AUI8</accession>
<feature type="domain" description="DOMON" evidence="10">
    <location>
        <begin position="38"/>
        <end position="146"/>
    </location>
</feature>
<dbReference type="SMART" id="SM00665">
    <property type="entry name" value="B561"/>
    <property type="match status" value="1"/>
</dbReference>
<dbReference type="SUPFAM" id="SSF49344">
    <property type="entry name" value="CBD9-like"/>
    <property type="match status" value="1"/>
</dbReference>
<name>A0A9W9AUI8_9AGAR</name>
<dbReference type="Proteomes" id="UP001150266">
    <property type="component" value="Unassembled WGS sequence"/>
</dbReference>
<dbReference type="PANTHER" id="PTHR47797:SF3">
    <property type="entry name" value="CYTOCHROME B561 DOMAIN-CONTAINING PROTEIN"/>
    <property type="match status" value="1"/>
</dbReference>
<evidence type="ECO:0000256" key="6">
    <source>
        <dbReference type="ARBA" id="ARBA00023136"/>
    </source>
</evidence>
<keyword evidence="9" id="KW-0732">Signal</keyword>
<feature type="region of interest" description="Disordered" evidence="7">
    <location>
        <begin position="182"/>
        <end position="205"/>
    </location>
</feature>
<evidence type="ECO:0000256" key="3">
    <source>
        <dbReference type="ARBA" id="ARBA00022692"/>
    </source>
</evidence>
<evidence type="ECO:0000256" key="2">
    <source>
        <dbReference type="ARBA" id="ARBA00022448"/>
    </source>
</evidence>
<feature type="chain" id="PRO_5040962249" description="CBD9-like protein" evidence="9">
    <location>
        <begin position="21"/>
        <end position="440"/>
    </location>
</feature>
<evidence type="ECO:0000256" key="8">
    <source>
        <dbReference type="SAM" id="Phobius"/>
    </source>
</evidence>
<keyword evidence="6 8" id="KW-0472">Membrane</keyword>
<keyword evidence="2" id="KW-0813">Transport</keyword>
<evidence type="ECO:0000313" key="12">
    <source>
        <dbReference type="EMBL" id="KAJ4490922.1"/>
    </source>
</evidence>
<gene>
    <name evidence="12" type="ORF">J3R30DRAFT_3427067</name>
</gene>
<evidence type="ECO:0000256" key="4">
    <source>
        <dbReference type="ARBA" id="ARBA00022982"/>
    </source>
</evidence>
<feature type="transmembrane region" description="Helical" evidence="8">
    <location>
        <begin position="329"/>
        <end position="347"/>
    </location>
</feature>
<dbReference type="AlphaFoldDB" id="A0A9W9AUI8"/>
<evidence type="ECO:0000259" key="10">
    <source>
        <dbReference type="PROSITE" id="PS50836"/>
    </source>
</evidence>
<keyword evidence="3 8" id="KW-0812">Transmembrane</keyword>
<sequence length="440" mass="48273">MVSTLLPGILILLMFSFAVGRDLTRGATPPTGDYACSNYMCINATLTGDMVEYTLSSTGKRNPGWMAVGFGTQMSNNPMVILWSNSDGSITLSQRVARSWVMPEVVPDPPRIATLSSDLSTASADKHTFNIPWDNSVKTNLIWAFGTQNPGSSAVDAPFQFHLDAGYAHFDLSKPLSASSKSDSSEVSSAPSNVAPASNPISPSSLTSTSTLPLNAHQRMAVAHAVFCTAGFLVFLPVGALVSRWVRTFTSAWYTAHWILQFVVAGPSIIIGLAFGVQTVNNGRIVEHPNDEHKKWGIILFALYICQCALGALVHWVKPKNSTGRPLQNYLHAGFGLILIGLGFYQVHSGYKKEWPETVGRADLMRDADLIWYIWIVVVLALYSAGLILLPKQLRQEAELRSMKEVATKEEQSSLLAESQPEEIGMHKIYRDRREYLIPV</sequence>
<evidence type="ECO:0000256" key="1">
    <source>
        <dbReference type="ARBA" id="ARBA00004370"/>
    </source>
</evidence>
<comment type="caution">
    <text evidence="12">The sequence shown here is derived from an EMBL/GenBank/DDBJ whole genome shotgun (WGS) entry which is preliminary data.</text>
</comment>
<comment type="subcellular location">
    <subcellularLocation>
        <location evidence="1">Membrane</location>
    </subcellularLocation>
</comment>
<dbReference type="InterPro" id="IPR006593">
    <property type="entry name" value="Cyt_b561/ferric_Rdtase_TM"/>
</dbReference>
<dbReference type="OrthoDB" id="19261at2759"/>
<reference evidence="12" key="1">
    <citation type="submission" date="2022-08" db="EMBL/GenBank/DDBJ databases">
        <title>A Global Phylogenomic Analysis of the Shiitake Genus Lentinula.</title>
        <authorList>
            <consortium name="DOE Joint Genome Institute"/>
            <person name="Sierra-Patev S."/>
            <person name="Min B."/>
            <person name="Naranjo-Ortiz M."/>
            <person name="Looney B."/>
            <person name="Konkel Z."/>
            <person name="Slot J.C."/>
            <person name="Sakamoto Y."/>
            <person name="Steenwyk J.L."/>
            <person name="Rokas A."/>
            <person name="Carro J."/>
            <person name="Camarero S."/>
            <person name="Ferreira P."/>
            <person name="Molpeceres G."/>
            <person name="Ruiz-Duenas F.J."/>
            <person name="Serrano A."/>
            <person name="Henrissat B."/>
            <person name="Drula E."/>
            <person name="Hughes K.W."/>
            <person name="Mata J.L."/>
            <person name="Ishikawa N.K."/>
            <person name="Vargas-Isla R."/>
            <person name="Ushijima S."/>
            <person name="Smith C.A."/>
            <person name="Ahrendt S."/>
            <person name="Andreopoulos W."/>
            <person name="He G."/>
            <person name="Labutti K."/>
            <person name="Lipzen A."/>
            <person name="Ng V."/>
            <person name="Riley R."/>
            <person name="Sandor L."/>
            <person name="Barry K."/>
            <person name="Martinez A.T."/>
            <person name="Xiao Y."/>
            <person name="Gibbons J.G."/>
            <person name="Terashima K."/>
            <person name="Grigoriev I.V."/>
            <person name="Hibbett D.S."/>
        </authorList>
    </citation>
    <scope>NUCLEOTIDE SEQUENCE</scope>
    <source>
        <strain evidence="12">JLM2183</strain>
    </source>
</reference>
<feature type="transmembrane region" description="Helical" evidence="8">
    <location>
        <begin position="370"/>
        <end position="390"/>
    </location>
</feature>
<dbReference type="InterPro" id="IPR015920">
    <property type="entry name" value="Cellobiose_DH-like_cyt"/>
</dbReference>
<keyword evidence="13" id="KW-1185">Reference proteome</keyword>
<dbReference type="PROSITE" id="PS50836">
    <property type="entry name" value="DOMON"/>
    <property type="match status" value="1"/>
</dbReference>
<evidence type="ECO:0000256" key="7">
    <source>
        <dbReference type="SAM" id="MobiDB-lite"/>
    </source>
</evidence>
<dbReference type="Gene3D" id="2.60.40.1210">
    <property type="entry name" value="Cellobiose dehydrogenase, cytochrome domain"/>
    <property type="match status" value="1"/>
</dbReference>